<accession>A0A2T0T1X6</accession>
<dbReference type="Gene3D" id="3.30.540.10">
    <property type="entry name" value="Fructose-1,6-Bisphosphatase, subunit A, domain 1"/>
    <property type="match status" value="1"/>
</dbReference>
<evidence type="ECO:0000313" key="3">
    <source>
        <dbReference type="Proteomes" id="UP000239494"/>
    </source>
</evidence>
<gene>
    <name evidence="2" type="ORF">CLV43_107244</name>
</gene>
<dbReference type="Proteomes" id="UP000239494">
    <property type="component" value="Unassembled WGS sequence"/>
</dbReference>
<sequence length="258" mass="27436">MENLLEQVKAVVVSAGAALHDQYTDTARPTTKAEMGAVGKRLDDLVSGILRPALAEIRPEARWVGDDEEMAELPPGEWWAVDPIEGGVNFVHGTDQWAVTVTLLRDNTPVLAVVHQPVGFRTWTAVRGGGAFLDGRPLTVSAKTEVDAAVVAMTQPRTRNRDFGDAVAALLDEVLLIRSTVPSTFPQLDVAEGHVDAYWQYECDLVGVAAGVLLVTEAGGVVTDLRGEPWRPGHADVLAAAPGVHKGLLALLGTGDGR</sequence>
<evidence type="ECO:0000256" key="1">
    <source>
        <dbReference type="PIRSR" id="PIRSR600760-2"/>
    </source>
</evidence>
<feature type="binding site" evidence="1">
    <location>
        <position position="84"/>
    </location>
    <ligand>
        <name>Mg(2+)</name>
        <dbReference type="ChEBI" id="CHEBI:18420"/>
        <label>1</label>
        <note>catalytic</note>
    </ligand>
</feature>
<name>A0A2T0T1X6_9PSEU</name>
<dbReference type="GO" id="GO:0007165">
    <property type="term" value="P:signal transduction"/>
    <property type="evidence" value="ECO:0007669"/>
    <property type="project" value="TreeGrafter"/>
</dbReference>
<evidence type="ECO:0000313" key="2">
    <source>
        <dbReference type="EMBL" id="PRY39657.1"/>
    </source>
</evidence>
<dbReference type="GO" id="GO:0046872">
    <property type="term" value="F:metal ion binding"/>
    <property type="evidence" value="ECO:0007669"/>
    <property type="project" value="UniProtKB-KW"/>
</dbReference>
<dbReference type="Gene3D" id="3.40.190.80">
    <property type="match status" value="1"/>
</dbReference>
<dbReference type="PRINTS" id="PR00377">
    <property type="entry name" value="IMPHPHTASES"/>
</dbReference>
<dbReference type="Pfam" id="PF00459">
    <property type="entry name" value="Inositol_P"/>
    <property type="match status" value="1"/>
</dbReference>
<dbReference type="EMBL" id="PVTF01000007">
    <property type="protein sequence ID" value="PRY39657.1"/>
    <property type="molecule type" value="Genomic_DNA"/>
</dbReference>
<dbReference type="PANTHER" id="PTHR20854:SF4">
    <property type="entry name" value="INOSITOL-1-MONOPHOSPHATASE-RELATED"/>
    <property type="match status" value="1"/>
</dbReference>
<comment type="caution">
    <text evidence="2">The sequence shown here is derived from an EMBL/GenBank/DDBJ whole genome shotgun (WGS) entry which is preliminary data.</text>
</comment>
<dbReference type="AlphaFoldDB" id="A0A2T0T1X6"/>
<keyword evidence="3" id="KW-1185">Reference proteome</keyword>
<feature type="binding site" evidence="1">
    <location>
        <position position="82"/>
    </location>
    <ligand>
        <name>Mg(2+)</name>
        <dbReference type="ChEBI" id="CHEBI:18420"/>
        <label>1</label>
        <note>catalytic</note>
    </ligand>
</feature>
<dbReference type="PANTHER" id="PTHR20854">
    <property type="entry name" value="INOSITOL MONOPHOSPHATASE"/>
    <property type="match status" value="1"/>
</dbReference>
<comment type="cofactor">
    <cofactor evidence="1">
        <name>Mg(2+)</name>
        <dbReference type="ChEBI" id="CHEBI:18420"/>
    </cofactor>
</comment>
<dbReference type="OrthoDB" id="9785695at2"/>
<proteinExistence type="predicted"/>
<dbReference type="GO" id="GO:0008934">
    <property type="term" value="F:inositol monophosphate 1-phosphatase activity"/>
    <property type="evidence" value="ECO:0007669"/>
    <property type="project" value="TreeGrafter"/>
</dbReference>
<dbReference type="InterPro" id="IPR000760">
    <property type="entry name" value="Inositol_monophosphatase-like"/>
</dbReference>
<reference evidence="2 3" key="1">
    <citation type="submission" date="2018-03" db="EMBL/GenBank/DDBJ databases">
        <title>Genomic Encyclopedia of Archaeal and Bacterial Type Strains, Phase II (KMG-II): from individual species to whole genera.</title>
        <authorList>
            <person name="Goeker M."/>
        </authorList>
    </citation>
    <scope>NUCLEOTIDE SEQUENCE [LARGE SCALE GENOMIC DNA]</scope>
    <source>
        <strain evidence="2 3">DSM 44720</strain>
    </source>
</reference>
<organism evidence="2 3">
    <name type="scientific">Umezawaea tangerina</name>
    <dbReference type="NCBI Taxonomy" id="84725"/>
    <lineage>
        <taxon>Bacteria</taxon>
        <taxon>Bacillati</taxon>
        <taxon>Actinomycetota</taxon>
        <taxon>Actinomycetes</taxon>
        <taxon>Pseudonocardiales</taxon>
        <taxon>Pseudonocardiaceae</taxon>
        <taxon>Umezawaea</taxon>
    </lineage>
</organism>
<keyword evidence="1" id="KW-0460">Magnesium</keyword>
<dbReference type="GO" id="GO:0006020">
    <property type="term" value="P:inositol metabolic process"/>
    <property type="evidence" value="ECO:0007669"/>
    <property type="project" value="TreeGrafter"/>
</dbReference>
<protein>
    <submittedName>
        <fullName evidence="2">Myo-inositol-1(Or 4)-monophosphatase</fullName>
    </submittedName>
</protein>
<dbReference type="RefSeq" id="WP_106189576.1">
    <property type="nucleotide sequence ID" value="NZ_PVTF01000007.1"/>
</dbReference>
<keyword evidence="1" id="KW-0479">Metal-binding</keyword>
<dbReference type="CDD" id="cd01637">
    <property type="entry name" value="IMPase_like"/>
    <property type="match status" value="1"/>
</dbReference>
<dbReference type="SUPFAM" id="SSF56655">
    <property type="entry name" value="Carbohydrate phosphatase"/>
    <property type="match status" value="1"/>
</dbReference>